<name>A0ABW3KYB3_9BACI</name>
<evidence type="ECO:0000313" key="8">
    <source>
        <dbReference type="EMBL" id="MFD1018229.1"/>
    </source>
</evidence>
<dbReference type="SUPFAM" id="SSF55120">
    <property type="entry name" value="Pseudouridine synthase"/>
    <property type="match status" value="1"/>
</dbReference>
<dbReference type="InterPro" id="IPR014780">
    <property type="entry name" value="tRNA_psdUridine_synth_TruB"/>
</dbReference>
<dbReference type="InterPro" id="IPR002501">
    <property type="entry name" value="PsdUridine_synth_N"/>
</dbReference>
<dbReference type="HAMAP" id="MF_01080">
    <property type="entry name" value="TruB_bact"/>
    <property type="match status" value="1"/>
</dbReference>
<evidence type="ECO:0000259" key="7">
    <source>
        <dbReference type="Pfam" id="PF16198"/>
    </source>
</evidence>
<evidence type="ECO:0000313" key="9">
    <source>
        <dbReference type="Proteomes" id="UP001596990"/>
    </source>
</evidence>
<dbReference type="EC" id="5.4.99.25" evidence="5"/>
<keyword evidence="4 5" id="KW-0413">Isomerase</keyword>
<keyword evidence="9" id="KW-1185">Reference proteome</keyword>
<organism evidence="8 9">
    <name type="scientific">Thalassobacillus hwangdonensis</name>
    <dbReference type="NCBI Taxonomy" id="546108"/>
    <lineage>
        <taxon>Bacteria</taxon>
        <taxon>Bacillati</taxon>
        <taxon>Bacillota</taxon>
        <taxon>Bacilli</taxon>
        <taxon>Bacillales</taxon>
        <taxon>Bacillaceae</taxon>
        <taxon>Thalassobacillus</taxon>
    </lineage>
</organism>
<dbReference type="CDD" id="cd02573">
    <property type="entry name" value="PseudoU_synth_EcTruB"/>
    <property type="match status" value="1"/>
</dbReference>
<feature type="domain" description="Pseudouridine synthase II N-terminal" evidence="6">
    <location>
        <begin position="23"/>
        <end position="178"/>
    </location>
</feature>
<dbReference type="NCBIfam" id="TIGR00431">
    <property type="entry name" value="TruB"/>
    <property type="match status" value="1"/>
</dbReference>
<protein>
    <recommendedName>
        <fullName evidence="5">tRNA pseudouridine synthase B</fullName>
        <ecNumber evidence="5">5.4.99.25</ecNumber>
    </recommendedName>
    <alternativeName>
        <fullName evidence="5">tRNA pseudouridine(55) synthase</fullName>
        <shortName evidence="5">Psi55 synthase</shortName>
    </alternativeName>
    <alternativeName>
        <fullName evidence="5">tRNA pseudouridylate synthase</fullName>
    </alternativeName>
    <alternativeName>
        <fullName evidence="5">tRNA-uridine isomerase</fullName>
    </alternativeName>
</protein>
<evidence type="ECO:0000256" key="2">
    <source>
        <dbReference type="ARBA" id="ARBA00005642"/>
    </source>
</evidence>
<sequence length="300" mass="33324">MDGILALWKPKGWTSHDCVMKARKLLKTKKVGHTGTLDPDVEGVLPLCIGTATKIVPFLTDTRKDYDAVVCVGSSTDTEDASGEVISEKVVDPALTLSEVEQVIKQFEGEITQIPPMYSAVKVNGKKLYEYARKGETVERPSRKVQIHQIELLSSSLSEQDGKVHFPIRVTCSKGTYIRTLCVDIGAALGYPAHMAHLVRTRTGDFGKEDCYSIEEVEKHATNDSVSQILLPMERGLNHIEAWTVDEGLAERIKFGQVLNQTDDLPDSNPFRVVHEGKTLAIYQRHPAKEGKIKPVRVFN</sequence>
<dbReference type="GO" id="GO:0160148">
    <property type="term" value="F:tRNA pseudouridine(55) synthase activity"/>
    <property type="evidence" value="ECO:0007669"/>
    <property type="project" value="UniProtKB-EC"/>
</dbReference>
<proteinExistence type="inferred from homology"/>
<dbReference type="InterPro" id="IPR032819">
    <property type="entry name" value="TruB_C"/>
</dbReference>
<feature type="active site" description="Nucleophile" evidence="5">
    <location>
        <position position="38"/>
    </location>
</feature>
<feature type="domain" description="tRNA pseudouridylate synthase B C-terminal" evidence="7">
    <location>
        <begin position="179"/>
        <end position="237"/>
    </location>
</feature>
<keyword evidence="3 5" id="KW-0819">tRNA processing</keyword>
<dbReference type="Proteomes" id="UP001596990">
    <property type="component" value="Unassembled WGS sequence"/>
</dbReference>
<evidence type="ECO:0000259" key="6">
    <source>
        <dbReference type="Pfam" id="PF01509"/>
    </source>
</evidence>
<accession>A0ABW3KYB3</accession>
<dbReference type="PANTHER" id="PTHR13767:SF2">
    <property type="entry name" value="PSEUDOURIDYLATE SYNTHASE TRUB1"/>
    <property type="match status" value="1"/>
</dbReference>
<comment type="catalytic activity">
    <reaction evidence="1 5">
        <text>uridine(55) in tRNA = pseudouridine(55) in tRNA</text>
        <dbReference type="Rhea" id="RHEA:42532"/>
        <dbReference type="Rhea" id="RHEA-COMP:10101"/>
        <dbReference type="Rhea" id="RHEA-COMP:10102"/>
        <dbReference type="ChEBI" id="CHEBI:65314"/>
        <dbReference type="ChEBI" id="CHEBI:65315"/>
        <dbReference type="EC" id="5.4.99.25"/>
    </reaction>
</comment>
<evidence type="ECO:0000256" key="1">
    <source>
        <dbReference type="ARBA" id="ARBA00000385"/>
    </source>
</evidence>
<dbReference type="PANTHER" id="PTHR13767">
    <property type="entry name" value="TRNA-PSEUDOURIDINE SYNTHASE"/>
    <property type="match status" value="1"/>
</dbReference>
<comment type="caution">
    <text evidence="8">The sequence shown here is derived from an EMBL/GenBank/DDBJ whole genome shotgun (WGS) entry which is preliminary data.</text>
</comment>
<gene>
    <name evidence="5 8" type="primary">truB</name>
    <name evidence="8" type="ORF">ACFQ2J_03355</name>
</gene>
<dbReference type="EMBL" id="JBHTKL010000001">
    <property type="protein sequence ID" value="MFD1018229.1"/>
    <property type="molecule type" value="Genomic_DNA"/>
</dbReference>
<evidence type="ECO:0000256" key="4">
    <source>
        <dbReference type="ARBA" id="ARBA00023235"/>
    </source>
</evidence>
<reference evidence="9" key="1">
    <citation type="journal article" date="2019" name="Int. J. Syst. Evol. Microbiol.">
        <title>The Global Catalogue of Microorganisms (GCM) 10K type strain sequencing project: providing services to taxonomists for standard genome sequencing and annotation.</title>
        <authorList>
            <consortium name="The Broad Institute Genomics Platform"/>
            <consortium name="The Broad Institute Genome Sequencing Center for Infectious Disease"/>
            <person name="Wu L."/>
            <person name="Ma J."/>
        </authorList>
    </citation>
    <scope>NUCLEOTIDE SEQUENCE [LARGE SCALE GENOMIC DNA]</scope>
    <source>
        <strain evidence="9">CCUG 56607</strain>
    </source>
</reference>
<evidence type="ECO:0000256" key="5">
    <source>
        <dbReference type="HAMAP-Rule" id="MF_01080"/>
    </source>
</evidence>
<dbReference type="InterPro" id="IPR020103">
    <property type="entry name" value="PsdUridine_synth_cat_dom_sf"/>
</dbReference>
<comment type="similarity">
    <text evidence="2 5">Belongs to the pseudouridine synthase TruB family. Type 1 subfamily.</text>
</comment>
<dbReference type="Pfam" id="PF16198">
    <property type="entry name" value="TruB_C_2"/>
    <property type="match status" value="1"/>
</dbReference>
<dbReference type="Pfam" id="PF01509">
    <property type="entry name" value="TruB_N"/>
    <property type="match status" value="1"/>
</dbReference>
<comment type="function">
    <text evidence="5">Responsible for synthesis of pseudouridine from uracil-55 in the psi GC loop of transfer RNAs.</text>
</comment>
<dbReference type="Gene3D" id="3.30.2350.10">
    <property type="entry name" value="Pseudouridine synthase"/>
    <property type="match status" value="1"/>
</dbReference>
<dbReference type="RefSeq" id="WP_386056566.1">
    <property type="nucleotide sequence ID" value="NZ_JBHTKL010000001.1"/>
</dbReference>
<evidence type="ECO:0000256" key="3">
    <source>
        <dbReference type="ARBA" id="ARBA00022694"/>
    </source>
</evidence>